<keyword evidence="3" id="KW-1185">Reference proteome</keyword>
<dbReference type="PROSITE" id="PS51833">
    <property type="entry name" value="HDOD"/>
    <property type="match status" value="1"/>
</dbReference>
<dbReference type="SUPFAM" id="SSF109604">
    <property type="entry name" value="HD-domain/PDEase-like"/>
    <property type="match status" value="1"/>
</dbReference>
<evidence type="ECO:0000259" key="1">
    <source>
        <dbReference type="PROSITE" id="PS51833"/>
    </source>
</evidence>
<dbReference type="RefSeq" id="WP_180308499.1">
    <property type="nucleotide sequence ID" value="NZ_CP058952.1"/>
</dbReference>
<feature type="domain" description="HDOD" evidence="1">
    <location>
        <begin position="35"/>
        <end position="224"/>
    </location>
</feature>
<dbReference type="AlphaFoldDB" id="A0A7D5VAE7"/>
<gene>
    <name evidence="2" type="ORF">HZU75_07440</name>
</gene>
<dbReference type="Gene3D" id="1.10.3210.10">
    <property type="entry name" value="Hypothetical protein af1432"/>
    <property type="match status" value="1"/>
</dbReference>
<reference evidence="2 3" key="1">
    <citation type="journal article" date="2016" name="Int. J. Syst. Evol. Microbiol.">
        <title>Chitinibacter fontanus sp. nov., isolated from a spring.</title>
        <authorList>
            <person name="Sheu S.Y."/>
            <person name="Li Y.S."/>
            <person name="Young C.C."/>
            <person name="Chen W.M."/>
        </authorList>
    </citation>
    <scope>NUCLEOTIDE SEQUENCE [LARGE SCALE GENOMIC DNA]</scope>
    <source>
        <strain evidence="2 3">STM-7</strain>
    </source>
</reference>
<protein>
    <submittedName>
        <fullName evidence="2">HDOD domain-containing protein</fullName>
    </submittedName>
</protein>
<dbReference type="InterPro" id="IPR003607">
    <property type="entry name" value="HD/PDEase_dom"/>
</dbReference>
<dbReference type="KEGG" id="cfon:HZU75_07440"/>
<dbReference type="PANTHER" id="PTHR33525">
    <property type="match status" value="1"/>
</dbReference>
<accession>A0A7D5VAE7</accession>
<sequence length="288" mass="32371">MSILQFAHKTADQLNEERLAMLIDIAKELEGEVIFPICFDASVQISTVMKSKTASIQRIAHEIQKDPLITAKILKLSNSVVYNPMGKMIAELNSALTRVGMETARSVALACAMQQLIRSRDLTAFDELSSRLWIHSLKTSMIARVIARRLTRVNPEVAMLAGLVHDLGAFFMLDRAGRYPELIERPKTVEYLVAQWHESVGNILLDSLGLPEEIVAAVNELDQPRNFIETPRTLSDVVYIANLFAGGFEEMRKLDIPNLQEPKELSYAKYTDLSAEMEEACQEMISLF</sequence>
<evidence type="ECO:0000313" key="2">
    <source>
        <dbReference type="EMBL" id="QLI81373.1"/>
    </source>
</evidence>
<dbReference type="EMBL" id="CP058952">
    <property type="protein sequence ID" value="QLI81373.1"/>
    <property type="molecule type" value="Genomic_DNA"/>
</dbReference>
<dbReference type="InterPro" id="IPR013976">
    <property type="entry name" value="HDOD"/>
</dbReference>
<evidence type="ECO:0000313" key="3">
    <source>
        <dbReference type="Proteomes" id="UP000510822"/>
    </source>
</evidence>
<dbReference type="InterPro" id="IPR052340">
    <property type="entry name" value="RNase_Y/CdgJ"/>
</dbReference>
<dbReference type="Proteomes" id="UP000510822">
    <property type="component" value="Chromosome"/>
</dbReference>
<proteinExistence type="predicted"/>
<organism evidence="2 3">
    <name type="scientific">Chitinibacter fontanus</name>
    <dbReference type="NCBI Taxonomy" id="1737446"/>
    <lineage>
        <taxon>Bacteria</taxon>
        <taxon>Pseudomonadati</taxon>
        <taxon>Pseudomonadota</taxon>
        <taxon>Betaproteobacteria</taxon>
        <taxon>Neisseriales</taxon>
        <taxon>Chitinibacteraceae</taxon>
        <taxon>Chitinibacter</taxon>
    </lineage>
</organism>
<dbReference type="CDD" id="cd00077">
    <property type="entry name" value="HDc"/>
    <property type="match status" value="1"/>
</dbReference>
<name>A0A7D5VAE7_9NEIS</name>
<dbReference type="PANTHER" id="PTHR33525:SF3">
    <property type="entry name" value="RIBONUCLEASE Y"/>
    <property type="match status" value="1"/>
</dbReference>
<dbReference type="Pfam" id="PF08668">
    <property type="entry name" value="HDOD"/>
    <property type="match status" value="1"/>
</dbReference>